<feature type="domain" description="NAD/GMP synthase" evidence="8">
    <location>
        <begin position="15"/>
        <end position="255"/>
    </location>
</feature>
<dbReference type="Pfam" id="PF02540">
    <property type="entry name" value="NAD_synthase"/>
    <property type="match status" value="1"/>
</dbReference>
<keyword evidence="10" id="KW-1185">Reference proteome</keyword>
<dbReference type="Proteomes" id="UP001151079">
    <property type="component" value="Unassembled WGS sequence"/>
</dbReference>
<keyword evidence="4 6" id="KW-0067">ATP-binding</keyword>
<keyword evidence="2 6" id="KW-0436">Ligase</keyword>
<evidence type="ECO:0000259" key="8">
    <source>
        <dbReference type="Pfam" id="PF02540"/>
    </source>
</evidence>
<dbReference type="GO" id="GO:0005524">
    <property type="term" value="F:ATP binding"/>
    <property type="evidence" value="ECO:0007669"/>
    <property type="project" value="UniProtKB-KW"/>
</dbReference>
<dbReference type="InterPro" id="IPR022310">
    <property type="entry name" value="NAD/GMP_synthase"/>
</dbReference>
<evidence type="ECO:0000313" key="10">
    <source>
        <dbReference type="Proteomes" id="UP001151079"/>
    </source>
</evidence>
<dbReference type="GO" id="GO:0009435">
    <property type="term" value="P:NAD+ biosynthetic process"/>
    <property type="evidence" value="ECO:0007669"/>
    <property type="project" value="InterPro"/>
</dbReference>
<keyword evidence="3 6" id="KW-0547">Nucleotide-binding</keyword>
<name>A0A9X3C4P3_9FLAO</name>
<dbReference type="CDD" id="cd00553">
    <property type="entry name" value="NAD_synthase"/>
    <property type="match status" value="1"/>
</dbReference>
<dbReference type="NCBIfam" id="TIGR00552">
    <property type="entry name" value="nadE"/>
    <property type="match status" value="1"/>
</dbReference>
<dbReference type="InterPro" id="IPR014729">
    <property type="entry name" value="Rossmann-like_a/b/a_fold"/>
</dbReference>
<dbReference type="RefSeq" id="WP_264206509.1">
    <property type="nucleotide sequence ID" value="NZ_JAOZEW010000012.1"/>
</dbReference>
<gene>
    <name evidence="9" type="primary">nadE</name>
    <name evidence="9" type="ORF">OIU83_12055</name>
</gene>
<evidence type="ECO:0000256" key="7">
    <source>
        <dbReference type="RuleBase" id="RU003812"/>
    </source>
</evidence>
<sequence>MAKKSTIQTEKVNTYIVEWLKDYANNAKVNGFIIGISGGVDSAVTSTLCAQTGFKVLCVEMPIHQAPNQVSRGREHIEQLKKRFPNVSSIETDLTSTFDAFKDAVPTDGETTKVNLSLANTRARLRMTSLYYLAGIHGLLVAGTGNKVEDFGVGFYTKYGDGGVDLSPIADLMKSDVYALGEFLKIPNTILTAAPTDGLFGDNRTDEDQLGASYDELEWAMLADELGKSATEFVGREKVVFEIYKKLNTANQHKMNPIPVCSIPKKLK</sequence>
<evidence type="ECO:0000256" key="5">
    <source>
        <dbReference type="ARBA" id="ARBA00023027"/>
    </source>
</evidence>
<comment type="catalytic activity">
    <reaction evidence="7">
        <text>deamido-NAD(+) + NH4(+) + ATP = AMP + diphosphate + NAD(+) + H(+)</text>
        <dbReference type="Rhea" id="RHEA:21188"/>
        <dbReference type="ChEBI" id="CHEBI:15378"/>
        <dbReference type="ChEBI" id="CHEBI:28938"/>
        <dbReference type="ChEBI" id="CHEBI:30616"/>
        <dbReference type="ChEBI" id="CHEBI:33019"/>
        <dbReference type="ChEBI" id="CHEBI:57540"/>
        <dbReference type="ChEBI" id="CHEBI:58437"/>
        <dbReference type="ChEBI" id="CHEBI:456215"/>
        <dbReference type="EC" id="6.3.1.5"/>
    </reaction>
</comment>
<comment type="pathway">
    <text evidence="1">Cofactor biosynthesis; NAD(+) biosynthesis.</text>
</comment>
<evidence type="ECO:0000256" key="2">
    <source>
        <dbReference type="ARBA" id="ARBA00022598"/>
    </source>
</evidence>
<evidence type="ECO:0000256" key="3">
    <source>
        <dbReference type="ARBA" id="ARBA00022741"/>
    </source>
</evidence>
<evidence type="ECO:0000313" key="9">
    <source>
        <dbReference type="EMBL" id="MCV9928394.1"/>
    </source>
</evidence>
<dbReference type="EMBL" id="JAOZEW010000012">
    <property type="protein sequence ID" value="MCV9928394.1"/>
    <property type="molecule type" value="Genomic_DNA"/>
</dbReference>
<evidence type="ECO:0000256" key="4">
    <source>
        <dbReference type="ARBA" id="ARBA00022840"/>
    </source>
</evidence>
<organism evidence="9 10">
    <name type="scientific">Flavobacterium shii</name>
    <dbReference type="NCBI Taxonomy" id="2987687"/>
    <lineage>
        <taxon>Bacteria</taxon>
        <taxon>Pseudomonadati</taxon>
        <taxon>Bacteroidota</taxon>
        <taxon>Flavobacteriia</taxon>
        <taxon>Flavobacteriales</taxon>
        <taxon>Flavobacteriaceae</taxon>
        <taxon>Flavobacterium</taxon>
    </lineage>
</organism>
<accession>A0A9X3C4P3</accession>
<dbReference type="SUPFAM" id="SSF52402">
    <property type="entry name" value="Adenine nucleotide alpha hydrolases-like"/>
    <property type="match status" value="1"/>
</dbReference>
<evidence type="ECO:0000256" key="1">
    <source>
        <dbReference type="ARBA" id="ARBA00004790"/>
    </source>
</evidence>
<evidence type="ECO:0000256" key="6">
    <source>
        <dbReference type="RuleBase" id="RU003811"/>
    </source>
</evidence>
<dbReference type="PANTHER" id="PTHR23090">
    <property type="entry name" value="NH 3 /GLUTAMINE-DEPENDENT NAD + SYNTHETASE"/>
    <property type="match status" value="1"/>
</dbReference>
<protein>
    <recommendedName>
        <fullName evidence="7">NH(3)-dependent NAD(+) synthetase</fullName>
        <ecNumber evidence="7">6.3.1.5</ecNumber>
    </recommendedName>
</protein>
<comment type="caution">
    <text evidence="9">The sequence shown here is derived from an EMBL/GenBank/DDBJ whole genome shotgun (WGS) entry which is preliminary data.</text>
</comment>
<dbReference type="EC" id="6.3.1.5" evidence="7"/>
<dbReference type="GO" id="GO:0003952">
    <property type="term" value="F:NAD+ synthase (glutamine-hydrolyzing) activity"/>
    <property type="evidence" value="ECO:0007669"/>
    <property type="project" value="InterPro"/>
</dbReference>
<dbReference type="PANTHER" id="PTHR23090:SF9">
    <property type="entry name" value="GLUTAMINE-DEPENDENT NAD(+) SYNTHETASE"/>
    <property type="match status" value="1"/>
</dbReference>
<dbReference type="GO" id="GO:0004359">
    <property type="term" value="F:glutaminase activity"/>
    <property type="evidence" value="ECO:0007669"/>
    <property type="project" value="InterPro"/>
</dbReference>
<dbReference type="InterPro" id="IPR003694">
    <property type="entry name" value="NAD_synthase"/>
</dbReference>
<dbReference type="GO" id="GO:0005737">
    <property type="term" value="C:cytoplasm"/>
    <property type="evidence" value="ECO:0007669"/>
    <property type="project" value="InterPro"/>
</dbReference>
<proteinExistence type="inferred from homology"/>
<dbReference type="AlphaFoldDB" id="A0A9X3C4P3"/>
<dbReference type="GO" id="GO:0008795">
    <property type="term" value="F:NAD+ synthase activity"/>
    <property type="evidence" value="ECO:0007669"/>
    <property type="project" value="UniProtKB-EC"/>
</dbReference>
<reference evidence="9" key="1">
    <citation type="submission" date="2022-10" db="EMBL/GenBank/DDBJ databases">
        <title>Two novel species of Flavobacterium.</title>
        <authorList>
            <person name="Liu Q."/>
            <person name="Xin Y.-H."/>
        </authorList>
    </citation>
    <scope>NUCLEOTIDE SEQUENCE</scope>
    <source>
        <strain evidence="9">LS1R49</strain>
    </source>
</reference>
<comment type="similarity">
    <text evidence="6">Belongs to the NAD synthetase family.</text>
</comment>
<keyword evidence="5 6" id="KW-0520">NAD</keyword>
<dbReference type="Gene3D" id="3.40.50.620">
    <property type="entry name" value="HUPs"/>
    <property type="match status" value="1"/>
</dbReference>